<evidence type="ECO:0000313" key="2">
    <source>
        <dbReference type="EMBL" id="MBK8525060.1"/>
    </source>
</evidence>
<accession>A0A9D7PRB2</accession>
<dbReference type="SMART" id="SM00052">
    <property type="entry name" value="EAL"/>
    <property type="match status" value="1"/>
</dbReference>
<evidence type="ECO:0000259" key="1">
    <source>
        <dbReference type="PROSITE" id="PS51833"/>
    </source>
</evidence>
<dbReference type="Gene3D" id="1.10.3210.10">
    <property type="entry name" value="Hypothetical protein af1432"/>
    <property type="match status" value="1"/>
</dbReference>
<dbReference type="PIRSF" id="PIRSF003180">
    <property type="entry name" value="DiGMPpdiest_YuxH"/>
    <property type="match status" value="1"/>
</dbReference>
<dbReference type="Gene3D" id="3.20.20.450">
    <property type="entry name" value="EAL domain"/>
    <property type="match status" value="1"/>
</dbReference>
<reference evidence="2" key="1">
    <citation type="submission" date="2020-10" db="EMBL/GenBank/DDBJ databases">
        <title>Connecting structure to function with the recovery of over 1000 high-quality activated sludge metagenome-assembled genomes encoding full-length rRNA genes using long-read sequencing.</title>
        <authorList>
            <person name="Singleton C.M."/>
            <person name="Petriglieri F."/>
            <person name="Kristensen J.M."/>
            <person name="Kirkegaard R.H."/>
            <person name="Michaelsen T.Y."/>
            <person name="Andersen M.H."/>
            <person name="Karst S.M."/>
            <person name="Dueholm M.S."/>
            <person name="Nielsen P.H."/>
            <person name="Albertsen M."/>
        </authorList>
    </citation>
    <scope>NUCLEOTIDE SEQUENCE</scope>
    <source>
        <strain evidence="2">Hirt_18-Q3-R61-65_BATAC.395</strain>
    </source>
</reference>
<dbReference type="Proteomes" id="UP000886689">
    <property type="component" value="Unassembled WGS sequence"/>
</dbReference>
<name>A0A9D7PRB2_9PROT</name>
<dbReference type="EMBL" id="JADJUC010000022">
    <property type="protein sequence ID" value="MBK8525060.1"/>
    <property type="molecule type" value="Genomic_DNA"/>
</dbReference>
<sequence>MSYTHLLKEVLIGRQPILDLRQELIGYELFFRCADQATEQSCSRLIATASVVCTAFSELGIGNALGTHKAYINADERFIEDDVLELLPADNVVLELNFETVPDEALLTRCRNLRERGYTLALARYTGLDQRASALLPLVAIVKIDVQAAGDTLADLAGGLLRLPLKLLAEKVETREQMEFCRSLGFHLFQGYYFARPTVISGRQLSASQLGIIRLINLVARDADSADLEASFKREPGLTVNLLRLVNAVGTGLARRVESLRQAVTVLGRKQLLRWLQLLLMASPDNGTNPERNPLLQLAALRGRLMEILAGQSVPGNRALSDHAFLTGIMSLMPAALGLPMDEILAQISVAPEVHEALAAHEGPLGQLLALVERLDANDWEGCDALLASNDALSRESLNAGLTEALAWIHADGEDD</sequence>
<feature type="domain" description="HDOD" evidence="1">
    <location>
        <begin position="205"/>
        <end position="396"/>
    </location>
</feature>
<evidence type="ECO:0000313" key="3">
    <source>
        <dbReference type="Proteomes" id="UP000886689"/>
    </source>
</evidence>
<dbReference type="InterPro" id="IPR014408">
    <property type="entry name" value="dGMP_Pdiesterase_EAL/HD-GYP"/>
</dbReference>
<dbReference type="InterPro" id="IPR052340">
    <property type="entry name" value="RNase_Y/CdgJ"/>
</dbReference>
<protein>
    <submittedName>
        <fullName evidence="2">EAL domain-containing protein</fullName>
    </submittedName>
</protein>
<dbReference type="Pfam" id="PF08668">
    <property type="entry name" value="HDOD"/>
    <property type="match status" value="1"/>
</dbReference>
<dbReference type="InterPro" id="IPR035919">
    <property type="entry name" value="EAL_sf"/>
</dbReference>
<gene>
    <name evidence="2" type="ORF">IPL58_13975</name>
</gene>
<dbReference type="InterPro" id="IPR001633">
    <property type="entry name" value="EAL_dom"/>
</dbReference>
<comment type="caution">
    <text evidence="2">The sequence shown here is derived from an EMBL/GenBank/DDBJ whole genome shotgun (WGS) entry which is preliminary data.</text>
</comment>
<dbReference type="SUPFAM" id="SSF141868">
    <property type="entry name" value="EAL domain-like"/>
    <property type="match status" value="1"/>
</dbReference>
<dbReference type="PANTHER" id="PTHR33525:SF4">
    <property type="entry name" value="CYCLIC DI-GMP PHOSPHODIESTERASE CDGJ"/>
    <property type="match status" value="1"/>
</dbReference>
<proteinExistence type="predicted"/>
<dbReference type="PANTHER" id="PTHR33525">
    <property type="match status" value="1"/>
</dbReference>
<dbReference type="Pfam" id="PF00563">
    <property type="entry name" value="EAL"/>
    <property type="match status" value="1"/>
</dbReference>
<dbReference type="AlphaFoldDB" id="A0A9D7PRB2"/>
<dbReference type="InterPro" id="IPR013976">
    <property type="entry name" value="HDOD"/>
</dbReference>
<dbReference type="SUPFAM" id="SSF109604">
    <property type="entry name" value="HD-domain/PDEase-like"/>
    <property type="match status" value="1"/>
</dbReference>
<dbReference type="PROSITE" id="PS51833">
    <property type="entry name" value="HDOD"/>
    <property type="match status" value="1"/>
</dbReference>
<organism evidence="2 3">
    <name type="scientific">Candidatus Proximibacter danicus</name>
    <dbReference type="NCBI Taxonomy" id="2954365"/>
    <lineage>
        <taxon>Bacteria</taxon>
        <taxon>Pseudomonadati</taxon>
        <taxon>Pseudomonadota</taxon>
        <taxon>Betaproteobacteria</taxon>
        <taxon>Candidatus Proximibacter</taxon>
    </lineage>
</organism>